<dbReference type="AlphaFoldDB" id="A0A072TF00"/>
<gene>
    <name evidence="1" type="ORF">MTR_0732s0050</name>
</gene>
<keyword evidence="3" id="KW-1185">Reference proteome</keyword>
<dbReference type="Proteomes" id="UP000002051">
    <property type="component" value="Unassembled WGS sequence"/>
</dbReference>
<dbReference type="EMBL" id="KL403456">
    <property type="protein sequence ID" value="KEH15613.1"/>
    <property type="molecule type" value="Genomic_DNA"/>
</dbReference>
<evidence type="ECO:0000313" key="2">
    <source>
        <dbReference type="EnsemblPlants" id="KEH15613"/>
    </source>
</evidence>
<organism evidence="1 3">
    <name type="scientific">Medicago truncatula</name>
    <name type="common">Barrel medic</name>
    <name type="synonym">Medicago tribuloides</name>
    <dbReference type="NCBI Taxonomy" id="3880"/>
    <lineage>
        <taxon>Eukaryota</taxon>
        <taxon>Viridiplantae</taxon>
        <taxon>Streptophyta</taxon>
        <taxon>Embryophyta</taxon>
        <taxon>Tracheophyta</taxon>
        <taxon>Spermatophyta</taxon>
        <taxon>Magnoliopsida</taxon>
        <taxon>eudicotyledons</taxon>
        <taxon>Gunneridae</taxon>
        <taxon>Pentapetalae</taxon>
        <taxon>rosids</taxon>
        <taxon>fabids</taxon>
        <taxon>Fabales</taxon>
        <taxon>Fabaceae</taxon>
        <taxon>Papilionoideae</taxon>
        <taxon>50 kb inversion clade</taxon>
        <taxon>NPAAA clade</taxon>
        <taxon>Hologalegina</taxon>
        <taxon>IRL clade</taxon>
        <taxon>Trifolieae</taxon>
        <taxon>Medicago</taxon>
    </lineage>
</organism>
<reference evidence="1 3" key="2">
    <citation type="journal article" date="2014" name="BMC Genomics">
        <title>An improved genome release (version Mt4.0) for the model legume Medicago truncatula.</title>
        <authorList>
            <person name="Tang H."/>
            <person name="Krishnakumar V."/>
            <person name="Bidwell S."/>
            <person name="Rosen B."/>
            <person name="Chan A."/>
            <person name="Zhou S."/>
            <person name="Gentzbittel L."/>
            <person name="Childs K.L."/>
            <person name="Yandell M."/>
            <person name="Gundlach H."/>
            <person name="Mayer K.F."/>
            <person name="Schwartz D.C."/>
            <person name="Town C.D."/>
        </authorList>
    </citation>
    <scope>GENOME REANNOTATION</scope>
    <source>
        <strain evidence="1">A17</strain>
        <strain evidence="2 3">cv. Jemalong A17</strain>
    </source>
</reference>
<dbReference type="HOGENOM" id="CLU_1211371_0_0_1"/>
<reference evidence="1 3" key="1">
    <citation type="journal article" date="2011" name="Nature">
        <title>The Medicago genome provides insight into the evolution of rhizobial symbioses.</title>
        <authorList>
            <person name="Young N.D."/>
            <person name="Debelle F."/>
            <person name="Oldroyd G.E."/>
            <person name="Geurts R."/>
            <person name="Cannon S.B."/>
            <person name="Udvardi M.K."/>
            <person name="Benedito V.A."/>
            <person name="Mayer K.F."/>
            <person name="Gouzy J."/>
            <person name="Schoof H."/>
            <person name="Van de Peer Y."/>
            <person name="Proost S."/>
            <person name="Cook D.R."/>
            <person name="Meyers B.C."/>
            <person name="Spannagl M."/>
            <person name="Cheung F."/>
            <person name="De Mita S."/>
            <person name="Krishnakumar V."/>
            <person name="Gundlach H."/>
            <person name="Zhou S."/>
            <person name="Mudge J."/>
            <person name="Bharti A.K."/>
            <person name="Murray J.D."/>
            <person name="Naoumkina M.A."/>
            <person name="Rosen B."/>
            <person name="Silverstein K.A."/>
            <person name="Tang H."/>
            <person name="Rombauts S."/>
            <person name="Zhao P.X."/>
            <person name="Zhou P."/>
            <person name="Barbe V."/>
            <person name="Bardou P."/>
            <person name="Bechner M."/>
            <person name="Bellec A."/>
            <person name="Berger A."/>
            <person name="Berges H."/>
            <person name="Bidwell S."/>
            <person name="Bisseling T."/>
            <person name="Choisne N."/>
            <person name="Couloux A."/>
            <person name="Denny R."/>
            <person name="Deshpande S."/>
            <person name="Dai X."/>
            <person name="Doyle J.J."/>
            <person name="Dudez A.M."/>
            <person name="Farmer A.D."/>
            <person name="Fouteau S."/>
            <person name="Franken C."/>
            <person name="Gibelin C."/>
            <person name="Gish J."/>
            <person name="Goldstein S."/>
            <person name="Gonzalez A.J."/>
            <person name="Green P.J."/>
            <person name="Hallab A."/>
            <person name="Hartog M."/>
            <person name="Hua A."/>
            <person name="Humphray S.J."/>
            <person name="Jeong D.H."/>
            <person name="Jing Y."/>
            <person name="Jocker A."/>
            <person name="Kenton S.M."/>
            <person name="Kim D.J."/>
            <person name="Klee K."/>
            <person name="Lai H."/>
            <person name="Lang C."/>
            <person name="Lin S."/>
            <person name="Macmil S.L."/>
            <person name="Magdelenat G."/>
            <person name="Matthews L."/>
            <person name="McCorrison J."/>
            <person name="Monaghan E.L."/>
            <person name="Mun J.H."/>
            <person name="Najar F.Z."/>
            <person name="Nicholson C."/>
            <person name="Noirot C."/>
            <person name="O'Bleness M."/>
            <person name="Paule C.R."/>
            <person name="Poulain J."/>
            <person name="Prion F."/>
            <person name="Qin B."/>
            <person name="Qu C."/>
            <person name="Retzel E.F."/>
            <person name="Riddle C."/>
            <person name="Sallet E."/>
            <person name="Samain S."/>
            <person name="Samson N."/>
            <person name="Sanders I."/>
            <person name="Saurat O."/>
            <person name="Scarpelli C."/>
            <person name="Schiex T."/>
            <person name="Segurens B."/>
            <person name="Severin A.J."/>
            <person name="Sherrier D.J."/>
            <person name="Shi R."/>
            <person name="Sims S."/>
            <person name="Singer S.R."/>
            <person name="Sinharoy S."/>
            <person name="Sterck L."/>
            <person name="Viollet A."/>
            <person name="Wang B.B."/>
            <person name="Wang K."/>
            <person name="Wang M."/>
            <person name="Wang X."/>
            <person name="Warfsmann J."/>
            <person name="Weissenbach J."/>
            <person name="White D.D."/>
            <person name="White J.D."/>
            <person name="Wiley G.B."/>
            <person name="Wincker P."/>
            <person name="Xing Y."/>
            <person name="Yang L."/>
            <person name="Yao Z."/>
            <person name="Ying F."/>
            <person name="Zhai J."/>
            <person name="Zhou L."/>
            <person name="Zuber A."/>
            <person name="Denarie J."/>
            <person name="Dixon R.A."/>
            <person name="May G.D."/>
            <person name="Schwartz D.C."/>
            <person name="Rogers J."/>
            <person name="Quetier F."/>
            <person name="Town C.D."/>
            <person name="Roe B.A."/>
        </authorList>
    </citation>
    <scope>NUCLEOTIDE SEQUENCE [LARGE SCALE GENOMIC DNA]</scope>
    <source>
        <strain evidence="1">A17</strain>
        <strain evidence="2 3">cv. Jemalong A17</strain>
    </source>
</reference>
<name>A0A072TF00_MEDTR</name>
<dbReference type="EnsemblPlants" id="KEH15613">
    <property type="protein sequence ID" value="KEH15613"/>
    <property type="gene ID" value="MTR_0732s0050"/>
</dbReference>
<accession>A0A072TF00</accession>
<evidence type="ECO:0000313" key="3">
    <source>
        <dbReference type="Proteomes" id="UP000002051"/>
    </source>
</evidence>
<evidence type="ECO:0000313" key="1">
    <source>
        <dbReference type="EMBL" id="KEH15613.1"/>
    </source>
</evidence>
<reference evidence="2" key="3">
    <citation type="submission" date="2015-06" db="UniProtKB">
        <authorList>
            <consortium name="EnsemblPlants"/>
        </authorList>
    </citation>
    <scope>IDENTIFICATION</scope>
    <source>
        <strain evidence="2">cv. Jemalong A17</strain>
    </source>
</reference>
<protein>
    <submittedName>
        <fullName evidence="1 2">Uncharacterized protein</fullName>
    </submittedName>
</protein>
<sequence>MFSLSRAIEEFSIRRQEKVLTKKFEAGRINALEHVFNVPMETLKGLFSNAIEDFKLDYPRVENLGSIGIEAFLVTLNVEINSFPPCLNLIKKGKKEISHNHFEQGGKHTLVAHDDEFGGRNIRLLTNDVELVKSLADAKYGPPPPWVVWYDLGPHPYNQGNEQHWSVYVWNPYWLSLSLEEQDKFIESWRDRTKSYISDEEWDSWIFKIRFADPKSKFLYMKQNGIDDD</sequence>
<proteinExistence type="predicted"/>